<sequence>MVLSFSCSVRSVKNATLQHCTLTFLRVKGKQPIFCVQQRANRGNPRIISRDWSNIIDISPIREPEVNCAATIAEWTGPFLCTIKHHVGAQQHSPLFNGCCQEPHKTVEVRQCVCVFQQRGEGPGSLCLYLPIVSGFVHPAPPRGRRDYSDHEEFPLTLEKRGEGAVIGNRSLLSQFPTPVIALSVDDGADTPHSSFVKVFCCHNRKDNRTAPQLQCLWAQQQLPAPPTNATASARHA</sequence>
<evidence type="ECO:0000313" key="2">
    <source>
        <dbReference type="Proteomes" id="UP000283634"/>
    </source>
</evidence>
<dbReference type="EMBL" id="MKGL01000465">
    <property type="protein sequence ID" value="RNE98424.1"/>
    <property type="molecule type" value="Genomic_DNA"/>
</dbReference>
<dbReference type="Proteomes" id="UP000283634">
    <property type="component" value="Unassembled WGS sequence"/>
</dbReference>
<name>A0A422MYV7_TRYRA</name>
<accession>A0A422MYV7</accession>
<dbReference type="AlphaFoldDB" id="A0A422MYV7"/>
<reference evidence="1 2" key="1">
    <citation type="journal article" date="2018" name="BMC Genomics">
        <title>Genomic comparison of Trypanosoma conorhini and Trypanosoma rangeli to Trypanosoma cruzi strains of high and low virulence.</title>
        <authorList>
            <person name="Bradwell K.R."/>
            <person name="Koparde V.N."/>
            <person name="Matveyev A.V."/>
            <person name="Serrano M.G."/>
            <person name="Alves J.M."/>
            <person name="Parikh H."/>
            <person name="Huang B."/>
            <person name="Lee V."/>
            <person name="Espinosa-Alvarez O."/>
            <person name="Ortiz P.A."/>
            <person name="Costa-Martins A.G."/>
            <person name="Teixeira M.M."/>
            <person name="Buck G.A."/>
        </authorList>
    </citation>
    <scope>NUCLEOTIDE SEQUENCE [LARGE SCALE GENOMIC DNA]</scope>
    <source>
        <strain evidence="1 2">AM80</strain>
    </source>
</reference>
<organism evidence="1 2">
    <name type="scientific">Trypanosoma rangeli</name>
    <dbReference type="NCBI Taxonomy" id="5698"/>
    <lineage>
        <taxon>Eukaryota</taxon>
        <taxon>Discoba</taxon>
        <taxon>Euglenozoa</taxon>
        <taxon>Kinetoplastea</taxon>
        <taxon>Metakinetoplastina</taxon>
        <taxon>Trypanosomatida</taxon>
        <taxon>Trypanosomatidae</taxon>
        <taxon>Trypanosoma</taxon>
        <taxon>Herpetosoma</taxon>
    </lineage>
</organism>
<evidence type="ECO:0000313" key="1">
    <source>
        <dbReference type="EMBL" id="RNE98424.1"/>
    </source>
</evidence>
<dbReference type="RefSeq" id="XP_029234631.1">
    <property type="nucleotide sequence ID" value="XM_029385549.1"/>
</dbReference>
<protein>
    <submittedName>
        <fullName evidence="1">Uncharacterized protein</fullName>
    </submittedName>
</protein>
<keyword evidence="2" id="KW-1185">Reference proteome</keyword>
<gene>
    <name evidence="1" type="ORF">TraAM80_08823</name>
</gene>
<comment type="caution">
    <text evidence="1">The sequence shown here is derived from an EMBL/GenBank/DDBJ whole genome shotgun (WGS) entry which is preliminary data.</text>
</comment>
<proteinExistence type="predicted"/>
<dbReference type="GeneID" id="40332756"/>